<keyword evidence="3" id="KW-1185">Reference proteome</keyword>
<comment type="caution">
    <text evidence="2">The sequence shown here is derived from an EMBL/GenBank/DDBJ whole genome shotgun (WGS) entry which is preliminary data.</text>
</comment>
<gene>
    <name evidence="2" type="ORF">ACFOSU_05740</name>
</gene>
<dbReference type="EMBL" id="JBHRSS010000003">
    <property type="protein sequence ID" value="MFC3103392.1"/>
    <property type="molecule type" value="Genomic_DNA"/>
</dbReference>
<evidence type="ECO:0000256" key="1">
    <source>
        <dbReference type="SAM" id="Phobius"/>
    </source>
</evidence>
<proteinExistence type="predicted"/>
<organism evidence="2 3">
    <name type="scientific">Salinisphaera aquimarina</name>
    <dbReference type="NCBI Taxonomy" id="2094031"/>
    <lineage>
        <taxon>Bacteria</taxon>
        <taxon>Pseudomonadati</taxon>
        <taxon>Pseudomonadota</taxon>
        <taxon>Gammaproteobacteria</taxon>
        <taxon>Salinisphaerales</taxon>
        <taxon>Salinisphaeraceae</taxon>
        <taxon>Salinisphaera</taxon>
    </lineage>
</organism>
<feature type="transmembrane region" description="Helical" evidence="1">
    <location>
        <begin position="12"/>
        <end position="29"/>
    </location>
</feature>
<feature type="transmembrane region" description="Helical" evidence="1">
    <location>
        <begin position="41"/>
        <end position="60"/>
    </location>
</feature>
<evidence type="ECO:0000313" key="2">
    <source>
        <dbReference type="EMBL" id="MFC3103392.1"/>
    </source>
</evidence>
<keyword evidence="1" id="KW-0472">Membrane</keyword>
<dbReference type="Proteomes" id="UP001595462">
    <property type="component" value="Unassembled WGS sequence"/>
</dbReference>
<dbReference type="RefSeq" id="WP_380687379.1">
    <property type="nucleotide sequence ID" value="NZ_JBHRSS010000003.1"/>
</dbReference>
<protein>
    <recommendedName>
        <fullName evidence="4">DUF3817 domain-containing protein</fullName>
    </recommendedName>
</protein>
<name>A0ABV7EP21_9GAMM</name>
<reference evidence="3" key="1">
    <citation type="journal article" date="2019" name="Int. J. Syst. Evol. Microbiol.">
        <title>The Global Catalogue of Microorganisms (GCM) 10K type strain sequencing project: providing services to taxonomists for standard genome sequencing and annotation.</title>
        <authorList>
            <consortium name="The Broad Institute Genomics Platform"/>
            <consortium name="The Broad Institute Genome Sequencing Center for Infectious Disease"/>
            <person name="Wu L."/>
            <person name="Ma J."/>
        </authorList>
    </citation>
    <scope>NUCLEOTIDE SEQUENCE [LARGE SCALE GENOMIC DNA]</scope>
    <source>
        <strain evidence="3">KCTC 52640</strain>
    </source>
</reference>
<sequence length="92" mass="10754">MNDIADNRRFWLGCNAVLLVLHAFGLFFYVRHGIGHPVAELWVIVVMIHMLEFPLAFIAVRDRRVRWGTTIMATLIFGFTWWVPTRRGVFHG</sequence>
<feature type="transmembrane region" description="Helical" evidence="1">
    <location>
        <begin position="67"/>
        <end position="84"/>
    </location>
</feature>
<evidence type="ECO:0008006" key="4">
    <source>
        <dbReference type="Google" id="ProtNLM"/>
    </source>
</evidence>
<evidence type="ECO:0000313" key="3">
    <source>
        <dbReference type="Proteomes" id="UP001595462"/>
    </source>
</evidence>
<keyword evidence="1" id="KW-0812">Transmembrane</keyword>
<keyword evidence="1" id="KW-1133">Transmembrane helix</keyword>
<accession>A0ABV7EP21</accession>